<evidence type="ECO:0000313" key="1">
    <source>
        <dbReference type="EMBL" id="ABW27769.1"/>
    </source>
</evidence>
<dbReference type="HOGENOM" id="CLU_159104_0_0_3"/>
<protein>
    <recommendedName>
        <fullName evidence="3">Calcium-binding protein</fullName>
    </recommendedName>
</protein>
<dbReference type="Pfam" id="PF11535">
    <property type="entry name" value="Calci_bind_CcbP"/>
    <property type="match status" value="1"/>
</dbReference>
<dbReference type="Gene3D" id="6.10.140.400">
    <property type="match status" value="2"/>
</dbReference>
<accession>B0C988</accession>
<reference evidence="1 2" key="1">
    <citation type="journal article" date="2008" name="Proc. Natl. Acad. Sci. U.S.A.">
        <title>Niche adaptation and genome expansion in the chlorophyll d-producing cyanobacterium Acaryochloris marina.</title>
        <authorList>
            <person name="Swingley W.D."/>
            <person name="Chen M."/>
            <person name="Cheung P.C."/>
            <person name="Conrad A.L."/>
            <person name="Dejesa L.C."/>
            <person name="Hao J."/>
            <person name="Honchak B.M."/>
            <person name="Karbach L.E."/>
            <person name="Kurdoglu A."/>
            <person name="Lahiri S."/>
            <person name="Mastrian S.D."/>
            <person name="Miyashita H."/>
            <person name="Page L."/>
            <person name="Ramakrishna P."/>
            <person name="Satoh S."/>
            <person name="Sattley W.M."/>
            <person name="Shimada Y."/>
            <person name="Taylor H.L."/>
            <person name="Tomo T."/>
            <person name="Tsuchiya T."/>
            <person name="Wang Z.T."/>
            <person name="Raymond J."/>
            <person name="Mimuro M."/>
            <person name="Blankenship R.E."/>
            <person name="Touchman J.W."/>
        </authorList>
    </citation>
    <scope>NUCLEOTIDE SEQUENCE [LARGE SCALE GENOMIC DNA]</scope>
    <source>
        <strain evidence="2">MBIC 11017</strain>
    </source>
</reference>
<organism evidence="1 2">
    <name type="scientific">Acaryochloris marina (strain MBIC 11017)</name>
    <dbReference type="NCBI Taxonomy" id="329726"/>
    <lineage>
        <taxon>Bacteria</taxon>
        <taxon>Bacillati</taxon>
        <taxon>Cyanobacteriota</taxon>
        <taxon>Cyanophyceae</taxon>
        <taxon>Acaryochloridales</taxon>
        <taxon>Acaryochloridaceae</taxon>
        <taxon>Acaryochloris</taxon>
    </lineage>
</organism>
<dbReference type="Proteomes" id="UP000000268">
    <property type="component" value="Chromosome"/>
</dbReference>
<proteinExistence type="predicted"/>
<dbReference type="eggNOG" id="ENOG5032UTJ">
    <property type="taxonomic scope" value="Bacteria"/>
</dbReference>
<evidence type="ECO:0000313" key="2">
    <source>
        <dbReference type="Proteomes" id="UP000000268"/>
    </source>
</evidence>
<dbReference type="EMBL" id="CP000828">
    <property type="protein sequence ID" value="ABW27769.1"/>
    <property type="molecule type" value="Genomic_DNA"/>
</dbReference>
<dbReference type="InterPro" id="IPR020994">
    <property type="entry name" value="Uncharacterised_Ca-bd_CcbP"/>
</dbReference>
<sequence>MSPIEQDEVREQRITMEIVVDAYTAEEQALGWYYYLERTLQFPFMATYMMQRRGAAEKEAKPVKVIAMADEEECEHEMFVEVEWDGDVLPIPLEELTFTSGDSQQSEEMAAKTQEAIEDWHYWVHQGNTF</sequence>
<dbReference type="KEGG" id="amr:AM1_2769"/>
<dbReference type="STRING" id="329726.AM1_2769"/>
<dbReference type="AlphaFoldDB" id="B0C988"/>
<name>B0C988_ACAM1</name>
<keyword evidence="2" id="KW-1185">Reference proteome</keyword>
<dbReference type="RefSeq" id="WP_012163216.1">
    <property type="nucleotide sequence ID" value="NC_009925.1"/>
</dbReference>
<evidence type="ECO:0008006" key="3">
    <source>
        <dbReference type="Google" id="ProtNLM"/>
    </source>
</evidence>
<gene>
    <name evidence="1" type="ordered locus">AM1_2769</name>
</gene>
<dbReference type="OrthoDB" id="894072at2"/>